<evidence type="ECO:0000313" key="5">
    <source>
        <dbReference type="Proteomes" id="UP000293846"/>
    </source>
</evidence>
<evidence type="ECO:0000256" key="1">
    <source>
        <dbReference type="ARBA" id="ARBA00007572"/>
    </source>
</evidence>
<dbReference type="PANTHER" id="PTHR45674:SF4">
    <property type="entry name" value="DNA LIGASE 1"/>
    <property type="match status" value="1"/>
</dbReference>
<reference evidence="4 5" key="1">
    <citation type="submission" date="2019-03" db="EMBL/GenBank/DDBJ databases">
        <authorList>
            <person name="Jensen L."/>
            <person name="Storgaard J."/>
            <person name="Sulaj E."/>
            <person name="Schramm A."/>
            <person name="Marshall I.P.G."/>
        </authorList>
    </citation>
    <scope>NUCLEOTIDE SEQUENCE [LARGE SCALE GENOMIC DNA]</scope>
    <source>
        <strain evidence="4 5">2017H2G3</strain>
    </source>
</reference>
<dbReference type="Gene3D" id="3.30.1490.70">
    <property type="match status" value="1"/>
</dbReference>
<dbReference type="CDD" id="cd07906">
    <property type="entry name" value="Adenylation_DNA_ligase_LigD_LigC"/>
    <property type="match status" value="1"/>
</dbReference>
<sequence length="274" mass="32123">MFISPMLLHKADQPFNDDSWITELKLDGFRCIWTKFNNKVRIYTRHNNEITSMFPELINIDIPDGTVLDGEIIVSDNEGKPHFEAVMERLKSKKSQHKISFCVFDILYINNIKITNKPLLDRKEILSQVIPEDNNLLTKTQWTHGNGESYFDLVKQLDLEGIVLKRANTKYQTGKRSVDWLKVINYKYANVYVSGLRKDEFGLLLNFEDGSYAGLLEFMPTSNRKEFYKVHNKLIIKENDKFKYLDPKLKMNVKYRNLTSKGLLRIPSFVEWVS</sequence>
<keyword evidence="2 4" id="KW-0436">Ligase</keyword>
<dbReference type="Gene3D" id="3.30.470.30">
    <property type="entry name" value="DNA ligase/mRNA capping enzyme"/>
    <property type="match status" value="1"/>
</dbReference>
<dbReference type="InterPro" id="IPR012310">
    <property type="entry name" value="DNA_ligase_ATP-dep_cent"/>
</dbReference>
<name>A0A4R1AR01_9BACI</name>
<dbReference type="EC" id="6.5.1.1" evidence="4"/>
<evidence type="ECO:0000259" key="3">
    <source>
        <dbReference type="PROSITE" id="PS50160"/>
    </source>
</evidence>
<organism evidence="4 5">
    <name type="scientific">Cytobacillus praedii</name>
    <dbReference type="NCBI Taxonomy" id="1742358"/>
    <lineage>
        <taxon>Bacteria</taxon>
        <taxon>Bacillati</taxon>
        <taxon>Bacillota</taxon>
        <taxon>Bacilli</taxon>
        <taxon>Bacillales</taxon>
        <taxon>Bacillaceae</taxon>
        <taxon>Cytobacillus</taxon>
    </lineage>
</organism>
<evidence type="ECO:0000313" key="4">
    <source>
        <dbReference type="EMBL" id="TCJ00419.1"/>
    </source>
</evidence>
<dbReference type="PROSITE" id="PS50160">
    <property type="entry name" value="DNA_LIGASE_A3"/>
    <property type="match status" value="1"/>
</dbReference>
<keyword evidence="5" id="KW-1185">Reference proteome</keyword>
<feature type="domain" description="ATP-dependent DNA ligase family profile" evidence="3">
    <location>
        <begin position="92"/>
        <end position="214"/>
    </location>
</feature>
<dbReference type="PANTHER" id="PTHR45674">
    <property type="entry name" value="DNA LIGASE 1/3 FAMILY MEMBER"/>
    <property type="match status" value="1"/>
</dbReference>
<proteinExistence type="inferred from homology"/>
<dbReference type="GO" id="GO:0003910">
    <property type="term" value="F:DNA ligase (ATP) activity"/>
    <property type="evidence" value="ECO:0007669"/>
    <property type="project" value="UniProtKB-EC"/>
</dbReference>
<dbReference type="GO" id="GO:0006310">
    <property type="term" value="P:DNA recombination"/>
    <property type="evidence" value="ECO:0007669"/>
    <property type="project" value="InterPro"/>
</dbReference>
<dbReference type="GO" id="GO:0005524">
    <property type="term" value="F:ATP binding"/>
    <property type="evidence" value="ECO:0007669"/>
    <property type="project" value="InterPro"/>
</dbReference>
<evidence type="ECO:0000256" key="2">
    <source>
        <dbReference type="ARBA" id="ARBA00022598"/>
    </source>
</evidence>
<gene>
    <name evidence="4" type="ORF">E0Y62_26930</name>
</gene>
<dbReference type="RefSeq" id="WP_131239675.1">
    <property type="nucleotide sequence ID" value="NZ_SJTH01000123.1"/>
</dbReference>
<comment type="caution">
    <text evidence="4">The sequence shown here is derived from an EMBL/GenBank/DDBJ whole genome shotgun (WGS) entry which is preliminary data.</text>
</comment>
<dbReference type="InterPro" id="IPR050191">
    <property type="entry name" value="ATP-dep_DNA_ligase"/>
</dbReference>
<dbReference type="NCBIfam" id="NF005796">
    <property type="entry name" value="PRK07636.1"/>
    <property type="match status" value="1"/>
</dbReference>
<comment type="similarity">
    <text evidence="1">Belongs to the ATP-dependent DNA ligase family.</text>
</comment>
<dbReference type="OrthoDB" id="5503604at2"/>
<dbReference type="PROSITE" id="PS00697">
    <property type="entry name" value="DNA_LIGASE_A1"/>
    <property type="match status" value="1"/>
</dbReference>
<dbReference type="GO" id="GO:0006281">
    <property type="term" value="P:DNA repair"/>
    <property type="evidence" value="ECO:0007669"/>
    <property type="project" value="InterPro"/>
</dbReference>
<dbReference type="SUPFAM" id="SSF56091">
    <property type="entry name" value="DNA ligase/mRNA capping enzyme, catalytic domain"/>
    <property type="match status" value="1"/>
</dbReference>
<dbReference type="EMBL" id="SJTH01000123">
    <property type="protein sequence ID" value="TCJ00419.1"/>
    <property type="molecule type" value="Genomic_DNA"/>
</dbReference>
<dbReference type="Proteomes" id="UP000293846">
    <property type="component" value="Unassembled WGS sequence"/>
</dbReference>
<dbReference type="AlphaFoldDB" id="A0A4R1AR01"/>
<dbReference type="Pfam" id="PF01068">
    <property type="entry name" value="DNA_ligase_A_M"/>
    <property type="match status" value="1"/>
</dbReference>
<protein>
    <submittedName>
        <fullName evidence="4">ATP-dependent DNA ligase</fullName>
        <ecNumber evidence="4">6.5.1.1</ecNumber>
    </submittedName>
</protein>
<dbReference type="InterPro" id="IPR016059">
    <property type="entry name" value="DNA_ligase_ATP-dep_CS"/>
</dbReference>
<accession>A0A4R1AR01</accession>